<dbReference type="EMBL" id="AZCN01000073">
    <property type="protein sequence ID" value="KRK14622.1"/>
    <property type="molecule type" value="Genomic_DNA"/>
</dbReference>
<comment type="similarity">
    <text evidence="2">Belongs to the peptidase M13 family.</text>
</comment>
<dbReference type="Pfam" id="PF01431">
    <property type="entry name" value="Peptidase_M13"/>
    <property type="match status" value="1"/>
</dbReference>
<evidence type="ECO:0000256" key="4">
    <source>
        <dbReference type="ARBA" id="ARBA00022723"/>
    </source>
</evidence>
<accession>A0A0R1EZQ1</accession>
<dbReference type="InterPro" id="IPR018497">
    <property type="entry name" value="Peptidase_M13_C"/>
</dbReference>
<evidence type="ECO:0000256" key="3">
    <source>
        <dbReference type="ARBA" id="ARBA00022670"/>
    </source>
</evidence>
<feature type="domain" description="Peptidase M13 C-terminal" evidence="8">
    <location>
        <begin position="456"/>
        <end position="646"/>
    </location>
</feature>
<evidence type="ECO:0000313" key="11">
    <source>
        <dbReference type="Proteomes" id="UP000051181"/>
    </source>
</evidence>
<keyword evidence="3" id="KW-0645">Protease</keyword>
<dbReference type="SUPFAM" id="SSF55486">
    <property type="entry name" value="Metalloproteases ('zincins'), catalytic domain"/>
    <property type="match status" value="1"/>
</dbReference>
<dbReference type="PANTHER" id="PTHR11733:SF167">
    <property type="entry name" value="FI17812P1-RELATED"/>
    <property type="match status" value="1"/>
</dbReference>
<dbReference type="PATRIC" id="fig|913848.6.peg.2305"/>
<dbReference type="InterPro" id="IPR042089">
    <property type="entry name" value="Peptidase_M13_dom_2"/>
</dbReference>
<dbReference type="PANTHER" id="PTHR11733">
    <property type="entry name" value="ZINC METALLOPROTEASE FAMILY M13 NEPRILYSIN-RELATED"/>
    <property type="match status" value="1"/>
</dbReference>
<comment type="caution">
    <text evidence="10">The sequence shown here is derived from an EMBL/GenBank/DDBJ whole genome shotgun (WGS) entry which is preliminary data.</text>
</comment>
<dbReference type="PRINTS" id="PR00786">
    <property type="entry name" value="NEPRILYSIN"/>
</dbReference>
<evidence type="ECO:0000259" key="8">
    <source>
        <dbReference type="Pfam" id="PF01431"/>
    </source>
</evidence>
<dbReference type="Pfam" id="PF05649">
    <property type="entry name" value="Peptidase_M13_N"/>
    <property type="match status" value="1"/>
</dbReference>
<keyword evidence="4" id="KW-0479">Metal-binding</keyword>
<comment type="cofactor">
    <cofactor evidence="1">
        <name>Zn(2+)</name>
        <dbReference type="ChEBI" id="CHEBI:29105"/>
    </cofactor>
</comment>
<sequence>MEVRYMQQLQFAAGTTSESSDHSRLQDDFYNAINADWLKTAKIPADRPATGGFQDLVENIEKTLMADFAAMQKQSPSSPLIGEFLKYYALAADFEQRDAQAAAPLQPYLRRIAKYDNLADWQADLKDWLLDGLPVPFDLDVDADMKNTKINALFASAPSLFLPDKTYYAADNPSGPQLLQVFQQMMQQLLEMAGYSTADTQLILEQAIAFDKSLAPHVKSAEESADYSKMYNPQTFTEFTAHSSNIDFSRLIPELIGAQPEKIIVTQPKFFTAFDEIVTTENFSLLKSWLIVNTVRSMSGYLSNDFREIGGIYGRALSGSKEAMKPQKSAYYLAAGQFDQVVGDYYGRKYFGEAAKADVHKMVVKMIGVYKKRLENNDWLSASTRQKAIVKLDNLGIQVGYPDTIKPLFKQFTVNTGASLLSNAMRFAHITIADRFSKWNQPVERTEWEMSANTVNAYYHPFRNIIVFPAAILQAPFYSLTQPSSANYGGIGAVIAHEISHAFDNNGALFDEFGNLHNWWTDADSAHFKELAQAMIGEFNGIPFAGSQVNGKLTVSENIADAGGLSCALEAAKGETDVNLTTFFTNWATIWRTKAQPEYQQLLLSIDVHAPAKLRANVQVQNFADFYRTFNVQPGDGMYLAPEKRVSIW</sequence>
<dbReference type="eggNOG" id="COG3590">
    <property type="taxonomic scope" value="Bacteria"/>
</dbReference>
<dbReference type="InterPro" id="IPR024079">
    <property type="entry name" value="MetalloPept_cat_dom_sf"/>
</dbReference>
<dbReference type="GO" id="GO:0005886">
    <property type="term" value="C:plasma membrane"/>
    <property type="evidence" value="ECO:0007669"/>
    <property type="project" value="TreeGrafter"/>
</dbReference>
<keyword evidence="5" id="KW-0378">Hydrolase</keyword>
<dbReference type="AlphaFoldDB" id="A0A0R1EZQ1"/>
<dbReference type="GO" id="GO:0016485">
    <property type="term" value="P:protein processing"/>
    <property type="evidence" value="ECO:0007669"/>
    <property type="project" value="TreeGrafter"/>
</dbReference>
<dbReference type="Proteomes" id="UP000051181">
    <property type="component" value="Unassembled WGS sequence"/>
</dbReference>
<dbReference type="Gene3D" id="1.10.1380.10">
    <property type="entry name" value="Neutral endopeptidase , domain2"/>
    <property type="match status" value="1"/>
</dbReference>
<organism evidence="10 11">
    <name type="scientific">Loigolactobacillus coryniformis subsp. coryniformis KCTC 3167 = DSM 20001</name>
    <dbReference type="NCBI Taxonomy" id="913848"/>
    <lineage>
        <taxon>Bacteria</taxon>
        <taxon>Bacillati</taxon>
        <taxon>Bacillota</taxon>
        <taxon>Bacilli</taxon>
        <taxon>Lactobacillales</taxon>
        <taxon>Lactobacillaceae</taxon>
        <taxon>Loigolactobacillus</taxon>
    </lineage>
</organism>
<keyword evidence="6" id="KW-0862">Zinc</keyword>
<dbReference type="InterPro" id="IPR008753">
    <property type="entry name" value="Peptidase_M13_N"/>
</dbReference>
<evidence type="ECO:0000256" key="5">
    <source>
        <dbReference type="ARBA" id="ARBA00022801"/>
    </source>
</evidence>
<evidence type="ECO:0000256" key="6">
    <source>
        <dbReference type="ARBA" id="ARBA00022833"/>
    </source>
</evidence>
<reference evidence="10 11" key="1">
    <citation type="journal article" date="2015" name="Genome Announc.">
        <title>Expanding the biotechnology potential of lactobacilli through comparative genomics of 213 strains and associated genera.</title>
        <authorList>
            <person name="Sun Z."/>
            <person name="Harris H.M."/>
            <person name="McCann A."/>
            <person name="Guo C."/>
            <person name="Argimon S."/>
            <person name="Zhang W."/>
            <person name="Yang X."/>
            <person name="Jeffery I.B."/>
            <person name="Cooney J.C."/>
            <person name="Kagawa T.F."/>
            <person name="Liu W."/>
            <person name="Song Y."/>
            <person name="Salvetti E."/>
            <person name="Wrobel A."/>
            <person name="Rasinkangas P."/>
            <person name="Parkhill J."/>
            <person name="Rea M.C."/>
            <person name="O'Sullivan O."/>
            <person name="Ritari J."/>
            <person name="Douillard F.P."/>
            <person name="Paul Ross R."/>
            <person name="Yang R."/>
            <person name="Briner A.E."/>
            <person name="Felis G.E."/>
            <person name="de Vos W.M."/>
            <person name="Barrangou R."/>
            <person name="Klaenhammer T.R."/>
            <person name="Caufield P.W."/>
            <person name="Cui Y."/>
            <person name="Zhang H."/>
            <person name="O'Toole P.W."/>
        </authorList>
    </citation>
    <scope>NUCLEOTIDE SEQUENCE [LARGE SCALE GENOMIC DNA]</scope>
    <source>
        <strain evidence="10 11">DSM 20001</strain>
    </source>
</reference>
<evidence type="ECO:0000256" key="7">
    <source>
        <dbReference type="ARBA" id="ARBA00023049"/>
    </source>
</evidence>
<protein>
    <submittedName>
        <fullName evidence="10">Endopeptidase PepO</fullName>
    </submittedName>
</protein>
<keyword evidence="7" id="KW-0482">Metalloprotease</keyword>
<evidence type="ECO:0000256" key="1">
    <source>
        <dbReference type="ARBA" id="ARBA00001947"/>
    </source>
</evidence>
<evidence type="ECO:0000313" key="10">
    <source>
        <dbReference type="EMBL" id="KRK14622.1"/>
    </source>
</evidence>
<gene>
    <name evidence="10" type="ORF">FD22_GL002259</name>
</gene>
<dbReference type="GO" id="GO:0046872">
    <property type="term" value="F:metal ion binding"/>
    <property type="evidence" value="ECO:0007669"/>
    <property type="project" value="UniProtKB-KW"/>
</dbReference>
<evidence type="ECO:0000256" key="2">
    <source>
        <dbReference type="ARBA" id="ARBA00007357"/>
    </source>
</evidence>
<dbReference type="PROSITE" id="PS51885">
    <property type="entry name" value="NEPRILYSIN"/>
    <property type="match status" value="1"/>
</dbReference>
<name>A0A0R1EZQ1_9LACO</name>
<dbReference type="Gene3D" id="3.40.390.10">
    <property type="entry name" value="Collagenase (Catalytic Domain)"/>
    <property type="match status" value="1"/>
</dbReference>
<dbReference type="CDD" id="cd08662">
    <property type="entry name" value="M13"/>
    <property type="match status" value="1"/>
</dbReference>
<feature type="domain" description="Peptidase M13 N-terminal" evidence="9">
    <location>
        <begin position="26"/>
        <end position="402"/>
    </location>
</feature>
<evidence type="ECO:0000259" key="9">
    <source>
        <dbReference type="Pfam" id="PF05649"/>
    </source>
</evidence>
<dbReference type="InterPro" id="IPR000718">
    <property type="entry name" value="Peptidase_M13"/>
</dbReference>
<dbReference type="GO" id="GO:0004222">
    <property type="term" value="F:metalloendopeptidase activity"/>
    <property type="evidence" value="ECO:0007669"/>
    <property type="project" value="InterPro"/>
</dbReference>
<proteinExistence type="inferred from homology"/>